<dbReference type="EMBL" id="JAAAMI010000015">
    <property type="protein sequence ID" value="NDV45273.1"/>
    <property type="molecule type" value="Genomic_DNA"/>
</dbReference>
<keyword evidence="2" id="KW-1185">Reference proteome</keyword>
<evidence type="ECO:0000313" key="1">
    <source>
        <dbReference type="EMBL" id="NDV45273.1"/>
    </source>
</evidence>
<dbReference type="Proteomes" id="UP000468707">
    <property type="component" value="Unassembled WGS sequence"/>
</dbReference>
<proteinExistence type="predicted"/>
<organism evidence="1 2">
    <name type="scientific">Flagellimonas sediminis</name>
    <dbReference type="NCBI Taxonomy" id="2696468"/>
    <lineage>
        <taxon>Bacteria</taxon>
        <taxon>Pseudomonadati</taxon>
        <taxon>Bacteroidota</taxon>
        <taxon>Flavobacteriia</taxon>
        <taxon>Flavobacteriales</taxon>
        <taxon>Flavobacteriaceae</taxon>
        <taxon>Flagellimonas</taxon>
    </lineage>
</organism>
<dbReference type="RefSeq" id="WP_163636552.1">
    <property type="nucleotide sequence ID" value="NZ_JAAAMI010000015.1"/>
</dbReference>
<protein>
    <submittedName>
        <fullName evidence="1">Uncharacterized protein</fullName>
    </submittedName>
</protein>
<dbReference type="AlphaFoldDB" id="A0A6I5KXC8"/>
<gene>
    <name evidence="1" type="ORF">GTK07_18270</name>
</gene>
<comment type="caution">
    <text evidence="1">The sequence shown here is derived from an EMBL/GenBank/DDBJ whole genome shotgun (WGS) entry which is preliminary data.</text>
</comment>
<name>A0A6I5KXC8_9FLAO</name>
<accession>A0A6I5KXC8</accession>
<reference evidence="1 2" key="1">
    <citation type="submission" date="2020-01" db="EMBL/GenBank/DDBJ databases">
        <title>Muricauda sediminis sp.nov. 40Bstr401.</title>
        <authorList>
            <person name="Xue Z."/>
            <person name="Zhu S."/>
            <person name="Ren N."/>
            <person name="Chen T."/>
            <person name="Chen X."/>
            <person name="Chen J."/>
            <person name="Yang J."/>
        </authorList>
    </citation>
    <scope>NUCLEOTIDE SEQUENCE [LARGE SCALE GENOMIC DNA]</scope>
    <source>
        <strain evidence="1 2">40Bstr401</strain>
    </source>
</reference>
<evidence type="ECO:0000313" key="2">
    <source>
        <dbReference type="Proteomes" id="UP000468707"/>
    </source>
</evidence>
<sequence length="115" mass="13664">MSTMNRPYFHESLSQIIVKKDRAEISNWTESMELINEELQSLILLEKQVLGSPQWNQQLVAVQRENQFRLGALYRYERTMTKAIKCDTTECDAYYLNTHEKNRDGYMDHVCKKRA</sequence>